<dbReference type="PANTHER" id="PTHR33621">
    <property type="entry name" value="ASPARTIC/GLUTAMIC ACID-RICH PROTEIN"/>
    <property type="match status" value="1"/>
</dbReference>
<dbReference type="InParanoid" id="A0A200R717"/>
<organism evidence="2 3">
    <name type="scientific">Macleaya cordata</name>
    <name type="common">Five-seeded plume-poppy</name>
    <name type="synonym">Bocconia cordata</name>
    <dbReference type="NCBI Taxonomy" id="56857"/>
    <lineage>
        <taxon>Eukaryota</taxon>
        <taxon>Viridiplantae</taxon>
        <taxon>Streptophyta</taxon>
        <taxon>Embryophyta</taxon>
        <taxon>Tracheophyta</taxon>
        <taxon>Spermatophyta</taxon>
        <taxon>Magnoliopsida</taxon>
        <taxon>Ranunculales</taxon>
        <taxon>Papaveraceae</taxon>
        <taxon>Papaveroideae</taxon>
        <taxon>Macleaya</taxon>
    </lineage>
</organism>
<sequence>MDFHGLSRRELQSLCKKNKIPANMTNIAMADALSALPNVEGIEDIGKSLPETPITCRKTSTRKPTKPQSDPIENEPESSLPNTRTRRAPRRLVQEEEQENKEPNDVTENPSLSEIPKTPATRTCRKRATGTSVSRKIGTQTKEKEKEIPVVPHAYSTRRSTRLQQSEQKVSESVQRRGGRRREAVKIDMLSEEETDNLQKESKSQVIDEVQKNEGTNVKVQDDMVYEDVPATVVSAESLTSEITGDSECTEEFTVEYSNGDQDVNSEESSATVISAEDSSTNIAHVLGECKEEFAVEDSNGDLDVTSVDSSAIVISAKDTGKNIAHVLDESSPVEEKTQNLEDSMMNSLPSAEEQCMKDVDQAIENNEYDEGKSSHDLELKLVVEDELCDVKVTEVVDIVLDESSALEEKTQNLEDSNGECLMNSLPSHQDQANEINEDELYDVKVTEVEESSLQSEVWDFGCIKDSVQEIINYSEAQQEYQDADLPVPKLKSIIVSLPSEVSSDIQIESEKSVADDVLENQMDVNVSYESEDLELESEKFSTNANVDAADFDITADTTAILDDEVQWSDSEISDSDVVEEVSDVVEKISFSSATTAPTLNQIPISVLMTPTKLTASENQIQVTPLKSSTKKKPPTTPIIKVLDDNLENNECGKVSLRSNSKVLPVVAEEKENNENRKGENTAQKKNKDISLRQLRKMLRNIKVADDKTTIITTTENNKNTAVKEQLEKKRSALQTLNENCLVGEKEN</sequence>
<accession>A0A200R717</accession>
<reference evidence="2 3" key="1">
    <citation type="journal article" date="2017" name="Mol. Plant">
        <title>The Genome of Medicinal Plant Macleaya cordata Provides New Insights into Benzylisoquinoline Alkaloids Metabolism.</title>
        <authorList>
            <person name="Liu X."/>
            <person name="Liu Y."/>
            <person name="Huang P."/>
            <person name="Ma Y."/>
            <person name="Qing Z."/>
            <person name="Tang Q."/>
            <person name="Cao H."/>
            <person name="Cheng P."/>
            <person name="Zheng Y."/>
            <person name="Yuan Z."/>
            <person name="Zhou Y."/>
            <person name="Liu J."/>
            <person name="Tang Z."/>
            <person name="Zhuo Y."/>
            <person name="Zhang Y."/>
            <person name="Yu L."/>
            <person name="Huang J."/>
            <person name="Yang P."/>
            <person name="Peng Q."/>
            <person name="Zhang J."/>
            <person name="Jiang W."/>
            <person name="Zhang Z."/>
            <person name="Lin K."/>
            <person name="Ro D.K."/>
            <person name="Chen X."/>
            <person name="Xiong X."/>
            <person name="Shang Y."/>
            <person name="Huang S."/>
            <person name="Zeng J."/>
        </authorList>
    </citation>
    <scope>NUCLEOTIDE SEQUENCE [LARGE SCALE GENOMIC DNA]</scope>
    <source>
        <strain evidence="3">cv. BLH2017</strain>
        <tissue evidence="2">Root</tissue>
    </source>
</reference>
<proteinExistence type="predicted"/>
<feature type="compositionally biased region" description="Low complexity" evidence="1">
    <location>
        <begin position="164"/>
        <end position="173"/>
    </location>
</feature>
<comment type="caution">
    <text evidence="2">The sequence shown here is derived from an EMBL/GenBank/DDBJ whole genome shotgun (WGS) entry which is preliminary data.</text>
</comment>
<gene>
    <name evidence="2" type="ORF">BVC80_1833g141</name>
</gene>
<evidence type="ECO:0000313" key="2">
    <source>
        <dbReference type="EMBL" id="OVA18463.1"/>
    </source>
</evidence>
<dbReference type="OMA" id="IMESEYV"/>
<dbReference type="PANTHER" id="PTHR33621:SF2">
    <property type="entry name" value="RIBOSOMAL L1 DOMAIN-CONTAINING PROTEIN"/>
    <property type="match status" value="1"/>
</dbReference>
<feature type="region of interest" description="Disordered" evidence="1">
    <location>
        <begin position="44"/>
        <end position="181"/>
    </location>
</feature>
<dbReference type="AlphaFoldDB" id="A0A200R717"/>
<protein>
    <submittedName>
        <fullName evidence="2">Uncharacterized protein</fullName>
    </submittedName>
</protein>
<dbReference type="OrthoDB" id="1916794at2759"/>
<keyword evidence="3" id="KW-1185">Reference proteome</keyword>
<feature type="compositionally biased region" description="Polar residues" evidence="1">
    <location>
        <begin position="129"/>
        <end position="140"/>
    </location>
</feature>
<dbReference type="Proteomes" id="UP000195402">
    <property type="component" value="Unassembled WGS sequence"/>
</dbReference>
<name>A0A200R717_MACCD</name>
<evidence type="ECO:0000256" key="1">
    <source>
        <dbReference type="SAM" id="MobiDB-lite"/>
    </source>
</evidence>
<dbReference type="EMBL" id="MVGT01000436">
    <property type="protein sequence ID" value="OVA18463.1"/>
    <property type="molecule type" value="Genomic_DNA"/>
</dbReference>
<evidence type="ECO:0000313" key="3">
    <source>
        <dbReference type="Proteomes" id="UP000195402"/>
    </source>
</evidence>